<sequence>MASMSQESGLYIFPRLDRHRLTLRCMTANCSGRYERGRHERGEVDRDKKEIPMTEISYKPGDKSKAICARCKHLVDTTFVQQLDGLLAGVCDECGTVAGMAGQTEPPESVMEFYEGEYTGDRTALTSAFVVEGSCLPYDRPPFTVLEEARCILEQCGEK</sequence>
<name>A0ABN0FNL4_9BURK</name>
<reference evidence="1 2" key="1">
    <citation type="journal article" date="2012" name="J. Bacteriol.">
        <title>Draft Genome Sequence of the Soil Bacterium Burkholderia terrae Strain BS001, Which Interacts with Fungal Surface Structures.</title>
        <authorList>
            <person name="Nazir R."/>
            <person name="Hansen M.A."/>
            <person name="Sorensen S."/>
            <person name="van Elsas J.D."/>
        </authorList>
    </citation>
    <scope>NUCLEOTIDE SEQUENCE [LARGE SCALE GENOMIC DNA]</scope>
    <source>
        <strain evidence="1 2">BS001</strain>
    </source>
</reference>
<keyword evidence="2" id="KW-1185">Reference proteome</keyword>
<accession>A0ABN0FNL4</accession>
<protein>
    <submittedName>
        <fullName evidence="1">Uncharacterized protein</fullName>
    </submittedName>
</protein>
<dbReference type="EMBL" id="AKAU01000079">
    <property type="protein sequence ID" value="EIN00403.1"/>
    <property type="molecule type" value="Genomic_DNA"/>
</dbReference>
<organism evidence="1 2">
    <name type="scientific">Paraburkholderia hospita</name>
    <dbReference type="NCBI Taxonomy" id="169430"/>
    <lineage>
        <taxon>Bacteria</taxon>
        <taxon>Pseudomonadati</taxon>
        <taxon>Pseudomonadota</taxon>
        <taxon>Betaproteobacteria</taxon>
        <taxon>Burkholderiales</taxon>
        <taxon>Burkholderiaceae</taxon>
        <taxon>Paraburkholderia</taxon>
    </lineage>
</organism>
<proteinExistence type="predicted"/>
<gene>
    <name evidence="1" type="ORF">WQE_15271</name>
</gene>
<dbReference type="Proteomes" id="UP000004980">
    <property type="component" value="Unassembled WGS sequence"/>
</dbReference>
<comment type="caution">
    <text evidence="1">The sequence shown here is derived from an EMBL/GenBank/DDBJ whole genome shotgun (WGS) entry which is preliminary data.</text>
</comment>
<evidence type="ECO:0000313" key="2">
    <source>
        <dbReference type="Proteomes" id="UP000004980"/>
    </source>
</evidence>
<evidence type="ECO:0000313" key="1">
    <source>
        <dbReference type="EMBL" id="EIN00403.1"/>
    </source>
</evidence>